<feature type="transmembrane region" description="Helical" evidence="2">
    <location>
        <begin position="38"/>
        <end position="61"/>
    </location>
</feature>
<proteinExistence type="predicted"/>
<feature type="region of interest" description="Disordered" evidence="1">
    <location>
        <begin position="126"/>
        <end position="171"/>
    </location>
</feature>
<dbReference type="AlphaFoldDB" id="A0A1K2HUP5"/>
<evidence type="ECO:0000313" key="3">
    <source>
        <dbReference type="EMBL" id="SFZ82273.1"/>
    </source>
</evidence>
<reference evidence="3 4" key="1">
    <citation type="submission" date="2016-11" db="EMBL/GenBank/DDBJ databases">
        <authorList>
            <person name="Jaros S."/>
            <person name="Januszkiewicz K."/>
            <person name="Wedrychowicz H."/>
        </authorList>
    </citation>
    <scope>NUCLEOTIDE SEQUENCE [LARGE SCALE GENOMIC DNA]</scope>
    <source>
        <strain evidence="3 4">ATCC 23634</strain>
    </source>
</reference>
<keyword evidence="2" id="KW-0472">Membrane</keyword>
<protein>
    <submittedName>
        <fullName evidence="3">Uncharacterized protein</fullName>
    </submittedName>
</protein>
<dbReference type="STRING" id="665118.SAMN02983003_0980"/>
<dbReference type="Proteomes" id="UP000183447">
    <property type="component" value="Unassembled WGS sequence"/>
</dbReference>
<gene>
    <name evidence="3" type="ORF">SAMN02983003_0980</name>
</gene>
<sequence length="572" mass="59826">MRIAALVCGLLAGAVGLWMGLFAPHAAGFDLEAAGTLVRLALLIALFVVPMISLGGAVLALSNLRLGAIVMLAGAVCWLLVGVATGNHVTPAIGIAILLSVAGAIVAFVADSGVLPDGPDLSSLFSLPSRQKPARNRPRLMRERFVDESADDDEIEEEPAPVRRRPAPRPQPVMRAAVAPAPVAIEPVRARRVEPAPASRPRRDVQPEYFEDHSIEFRVDPTDPDGRQMGAARGYRQGYEAEYALLERAQGSWSTRVAGFLQAAFALIFVGGLGGLVTVDYLRGPESLLFGRTQSGAVATQSAQPMPPVPVIAPAPPSQPTAIQNVPSLDALITATSAGRALPTAVASLSSAPVVPEPLHTQPLQFDPNAPANALVPSQGAAVAPRQVGVPSPVPSDAFLSAPAPVAAVAAPAGPTPFPRPRIQRSAQRDEVASLASVQTASNSFADPFAYCAARGTDHRPDPSLIQADLPLAMVQNLRQMRGAMSAPARWRCADSKVYVCIETSGAVCSVTPNAQQMIAYCQANPGTRNIAAPGGMWSCEGARPVIPAGEVWPVDAYGYLPRAWVAAAPTR</sequence>
<keyword evidence="2" id="KW-0812">Transmembrane</keyword>
<evidence type="ECO:0000256" key="1">
    <source>
        <dbReference type="SAM" id="MobiDB-lite"/>
    </source>
</evidence>
<dbReference type="OrthoDB" id="7945855at2"/>
<feature type="transmembrane region" description="Helical" evidence="2">
    <location>
        <begin position="68"/>
        <end position="86"/>
    </location>
</feature>
<evidence type="ECO:0000256" key="2">
    <source>
        <dbReference type="SAM" id="Phobius"/>
    </source>
</evidence>
<keyword evidence="4" id="KW-1185">Reference proteome</keyword>
<keyword evidence="2" id="KW-1133">Transmembrane helix</keyword>
<accession>A0A1K2HUP5</accession>
<dbReference type="RefSeq" id="WP_143145665.1">
    <property type="nucleotide sequence ID" value="NZ_FPKU01000001.1"/>
</dbReference>
<feature type="transmembrane region" description="Helical" evidence="2">
    <location>
        <begin position="92"/>
        <end position="110"/>
    </location>
</feature>
<organism evidence="3 4">
    <name type="scientific">Devosia enhydra</name>
    <dbReference type="NCBI Taxonomy" id="665118"/>
    <lineage>
        <taxon>Bacteria</taxon>
        <taxon>Pseudomonadati</taxon>
        <taxon>Pseudomonadota</taxon>
        <taxon>Alphaproteobacteria</taxon>
        <taxon>Hyphomicrobiales</taxon>
        <taxon>Devosiaceae</taxon>
        <taxon>Devosia</taxon>
    </lineage>
</organism>
<name>A0A1K2HUP5_9HYPH</name>
<dbReference type="EMBL" id="FPKU01000001">
    <property type="protein sequence ID" value="SFZ82273.1"/>
    <property type="molecule type" value="Genomic_DNA"/>
</dbReference>
<evidence type="ECO:0000313" key="4">
    <source>
        <dbReference type="Proteomes" id="UP000183447"/>
    </source>
</evidence>
<feature type="transmembrane region" description="Helical" evidence="2">
    <location>
        <begin position="257"/>
        <end position="279"/>
    </location>
</feature>
<feature type="compositionally biased region" description="Acidic residues" evidence="1">
    <location>
        <begin position="148"/>
        <end position="159"/>
    </location>
</feature>